<dbReference type="SMART" id="SM00034">
    <property type="entry name" value="CLECT"/>
    <property type="match status" value="1"/>
</dbReference>
<protein>
    <submittedName>
        <fullName evidence="4">Uncharacterized protein LOC109474505</fullName>
    </submittedName>
</protein>
<evidence type="ECO:0000313" key="3">
    <source>
        <dbReference type="Proteomes" id="UP000515135"/>
    </source>
</evidence>
<dbReference type="CDD" id="cd00037">
    <property type="entry name" value="CLECT"/>
    <property type="match status" value="1"/>
</dbReference>
<dbReference type="PANTHER" id="PTHR22801:SF63">
    <property type="entry name" value="C-TYPE LECTIN DOMAIN-CONTAINING PROTEIN"/>
    <property type="match status" value="1"/>
</dbReference>
<feature type="compositionally biased region" description="Low complexity" evidence="1">
    <location>
        <begin position="776"/>
        <end position="792"/>
    </location>
</feature>
<dbReference type="AlphaFoldDB" id="A0A6P4Z8Z1"/>
<gene>
    <name evidence="4" type="primary">LOC109474505</name>
</gene>
<accession>A0A6P4Z8Z1</accession>
<dbReference type="InterPro" id="IPR016187">
    <property type="entry name" value="CTDL_fold"/>
</dbReference>
<evidence type="ECO:0000259" key="2">
    <source>
        <dbReference type="PROSITE" id="PS50041"/>
    </source>
</evidence>
<feature type="region of interest" description="Disordered" evidence="1">
    <location>
        <begin position="134"/>
        <end position="173"/>
    </location>
</feature>
<feature type="compositionally biased region" description="Low complexity" evidence="1">
    <location>
        <begin position="757"/>
        <end position="769"/>
    </location>
</feature>
<dbReference type="InterPro" id="IPR050801">
    <property type="entry name" value="Ca-Dep_Lectins_ImmuneDev"/>
</dbReference>
<reference evidence="4" key="1">
    <citation type="submission" date="2025-08" db="UniProtKB">
        <authorList>
            <consortium name="RefSeq"/>
        </authorList>
    </citation>
    <scope>IDENTIFICATION</scope>
    <source>
        <tissue evidence="4">Gonad</tissue>
    </source>
</reference>
<feature type="domain" description="C-type lectin" evidence="2">
    <location>
        <begin position="622"/>
        <end position="740"/>
    </location>
</feature>
<feature type="region of interest" description="Disordered" evidence="1">
    <location>
        <begin position="757"/>
        <end position="792"/>
    </location>
</feature>
<organism evidence="3 4">
    <name type="scientific">Branchiostoma belcheri</name>
    <name type="common">Amphioxus</name>
    <dbReference type="NCBI Taxonomy" id="7741"/>
    <lineage>
        <taxon>Eukaryota</taxon>
        <taxon>Metazoa</taxon>
        <taxon>Chordata</taxon>
        <taxon>Cephalochordata</taxon>
        <taxon>Leptocardii</taxon>
        <taxon>Amphioxiformes</taxon>
        <taxon>Branchiostomatidae</taxon>
        <taxon>Branchiostoma</taxon>
    </lineage>
</organism>
<dbReference type="SUPFAM" id="SSF56436">
    <property type="entry name" value="C-type lectin-like"/>
    <property type="match status" value="1"/>
</dbReference>
<name>A0A6P4Z8Z1_BRABE</name>
<dbReference type="PROSITE" id="PS50041">
    <property type="entry name" value="C_TYPE_LECTIN_2"/>
    <property type="match status" value="1"/>
</dbReference>
<dbReference type="Gene3D" id="3.10.100.10">
    <property type="entry name" value="Mannose-Binding Protein A, subunit A"/>
    <property type="match status" value="1"/>
</dbReference>
<dbReference type="Pfam" id="PF00059">
    <property type="entry name" value="Lectin_C"/>
    <property type="match status" value="1"/>
</dbReference>
<evidence type="ECO:0000256" key="1">
    <source>
        <dbReference type="SAM" id="MobiDB-lite"/>
    </source>
</evidence>
<dbReference type="OrthoDB" id="10060669at2759"/>
<dbReference type="PANTHER" id="PTHR22801">
    <property type="entry name" value="LITHOSTATHINE"/>
    <property type="match status" value="1"/>
</dbReference>
<dbReference type="GeneID" id="109474505"/>
<dbReference type="InterPro" id="IPR001304">
    <property type="entry name" value="C-type_lectin-like"/>
</dbReference>
<keyword evidence="3" id="KW-1185">Reference proteome</keyword>
<dbReference type="InterPro" id="IPR016186">
    <property type="entry name" value="C-type_lectin-like/link_sf"/>
</dbReference>
<sequence length="821" mass="90871">MPTQIDVLSSVRFRRKEFGTRSVFFVSAGVNKRSLEKIMASKGQQVVEEVIQKTDVNAPKGKRQQVSEDVIVPTRKDDVPARKEDYVPGAAPPPEVIQKTLETNAMYSIFPNADKETIVGGNVSLMVSIFERKQEEERRTTNESPQTQKVSRREEGDLVSSFNASLREEEEEKQRQMEELRERLKEERGLMTEDARIVQTTSEVLLTMGQNKEKEMEVIRAQLKEERVNISEDGKIVETSKSALLSEEEAKRVQLELEKADLVRQRMQLSGDASLVEKAKGALFTTEEHHGIEKWRTDGKIVSTTTESIRTYQQGDEKVEIIEAATTYTTDEVEGTVTNIVSQAEMATPISELQTTEGESGVITETSLEEIKSGGSDTTTVIHPPQEIEKTIGESQVLIDDIIALTRAKREERMSKRQTTSVRTITSTTSGEQVQEMTKTETVVMENGETDKACDEGMTSFHTTASETRVETTDEVTPCNVPPSQSTSHLVPTKGTKMASRRVRYGGRQITANQRQVLGTGWKGAKTTVTTVTTVRTSNTRTQSGESASESAATNRMSQEEIQQHIPEPLPEVPGIDFKQFDDVCDLADDMLREEDNPPVPVQETTSSVHYCEDPAYHATRIPGVCIRKLNCNGCAAQYRVARATCEAEGASLLTQLTEEKFELLAEEDYYNLQGSWIGLDDIAVEGTYVWNDGSPLGSFRPFHPTVPNDEETDCVIVGRNVGSVWAPYDCNNKVRYICQKPSTCPNVTTSLTTIANSTTERTTPDTSTLQPTPPAKTTDASTTKVTSAKTSNCVATTTSPSTVQATAVVETSVTSEYDKR</sequence>
<evidence type="ECO:0000313" key="4">
    <source>
        <dbReference type="RefSeq" id="XP_019630354.1"/>
    </source>
</evidence>
<dbReference type="Proteomes" id="UP000515135">
    <property type="component" value="Unplaced"/>
</dbReference>
<proteinExistence type="predicted"/>
<feature type="region of interest" description="Disordered" evidence="1">
    <location>
        <begin position="466"/>
        <end position="496"/>
    </location>
</feature>
<dbReference type="RefSeq" id="XP_019630354.1">
    <property type="nucleotide sequence ID" value="XM_019774795.1"/>
</dbReference>
<dbReference type="KEGG" id="bbel:109474505"/>